<keyword evidence="4" id="KW-0238">DNA-binding</keyword>
<dbReference type="PROSITE" id="PS00036">
    <property type="entry name" value="BZIP_BASIC"/>
    <property type="match status" value="1"/>
</dbReference>
<evidence type="ECO:0000313" key="10">
    <source>
        <dbReference type="EMBL" id="KAK9915691.1"/>
    </source>
</evidence>
<comment type="caution">
    <text evidence="10">The sequence shown here is derived from an EMBL/GenBank/DDBJ whole genome shotgun (WGS) entry which is preliminary data.</text>
</comment>
<evidence type="ECO:0000256" key="6">
    <source>
        <dbReference type="ARBA" id="ARBA00023242"/>
    </source>
</evidence>
<keyword evidence="3" id="KW-0805">Transcription regulation</keyword>
<protein>
    <recommendedName>
        <fullName evidence="9">BZIP domain-containing protein</fullName>
    </recommendedName>
</protein>
<reference evidence="10 11" key="1">
    <citation type="journal article" date="2024" name="Nat. Commun.">
        <title>Phylogenomics reveals the evolutionary origins of lichenization in chlorophyte algae.</title>
        <authorList>
            <person name="Puginier C."/>
            <person name="Libourel C."/>
            <person name="Otte J."/>
            <person name="Skaloud P."/>
            <person name="Haon M."/>
            <person name="Grisel S."/>
            <person name="Petersen M."/>
            <person name="Berrin J.G."/>
            <person name="Delaux P.M."/>
            <person name="Dal Grande F."/>
            <person name="Keller J."/>
        </authorList>
    </citation>
    <scope>NUCLEOTIDE SEQUENCE [LARGE SCALE GENOMIC DNA]</scope>
    <source>
        <strain evidence="10 11">SAG 216-7</strain>
    </source>
</reference>
<evidence type="ECO:0000259" key="9">
    <source>
        <dbReference type="PROSITE" id="PS50217"/>
    </source>
</evidence>
<dbReference type="PANTHER" id="PTHR47416:SF3">
    <property type="entry name" value="BZIP TRANSCRIPTION FACTOR 17-RELATED"/>
    <property type="match status" value="1"/>
</dbReference>
<keyword evidence="5" id="KW-0804">Transcription</keyword>
<keyword evidence="6" id="KW-0539">Nucleus</keyword>
<dbReference type="PANTHER" id="PTHR47416">
    <property type="entry name" value="BASIC-LEUCINE ZIPPER TRANSCRIPTION FACTOR F-RELATED"/>
    <property type="match status" value="1"/>
</dbReference>
<dbReference type="PROSITE" id="PS50217">
    <property type="entry name" value="BZIP"/>
    <property type="match status" value="1"/>
</dbReference>
<dbReference type="Proteomes" id="UP001491310">
    <property type="component" value="Unassembled WGS sequence"/>
</dbReference>
<evidence type="ECO:0000256" key="2">
    <source>
        <dbReference type="ARBA" id="ARBA00007163"/>
    </source>
</evidence>
<feature type="compositionally biased region" description="Basic and acidic residues" evidence="7">
    <location>
        <begin position="84"/>
        <end position="96"/>
    </location>
</feature>
<dbReference type="EMBL" id="JALJOT010000004">
    <property type="protein sequence ID" value="KAK9915691.1"/>
    <property type="molecule type" value="Genomic_DNA"/>
</dbReference>
<dbReference type="Pfam" id="PF00170">
    <property type="entry name" value="bZIP_1"/>
    <property type="match status" value="1"/>
</dbReference>
<proteinExistence type="inferred from homology"/>
<comment type="similarity">
    <text evidence="2">Belongs to the bZIP family.</text>
</comment>
<feature type="domain" description="BZIP" evidence="9">
    <location>
        <begin position="143"/>
        <end position="206"/>
    </location>
</feature>
<dbReference type="SUPFAM" id="SSF57959">
    <property type="entry name" value="Leucine zipper domain"/>
    <property type="match status" value="1"/>
</dbReference>
<keyword evidence="8" id="KW-1133">Transmembrane helix</keyword>
<dbReference type="InterPro" id="IPR046347">
    <property type="entry name" value="bZIP_sf"/>
</dbReference>
<feature type="region of interest" description="Disordered" evidence="7">
    <location>
        <begin position="214"/>
        <end position="233"/>
    </location>
</feature>
<dbReference type="CDD" id="cd14704">
    <property type="entry name" value="bZIP_HY5-like"/>
    <property type="match status" value="1"/>
</dbReference>
<evidence type="ECO:0000256" key="8">
    <source>
        <dbReference type="SAM" id="Phobius"/>
    </source>
</evidence>
<dbReference type="Gene3D" id="1.20.5.170">
    <property type="match status" value="1"/>
</dbReference>
<evidence type="ECO:0000313" key="11">
    <source>
        <dbReference type="Proteomes" id="UP001491310"/>
    </source>
</evidence>
<feature type="transmembrane region" description="Helical" evidence="8">
    <location>
        <begin position="237"/>
        <end position="260"/>
    </location>
</feature>
<dbReference type="InterPro" id="IPR004827">
    <property type="entry name" value="bZIP"/>
</dbReference>
<accession>A0ABR2YVI5</accession>
<name>A0ABR2YVI5_9CHLO</name>
<sequence length="492" mass="53215">MSKTARCFDGIFAMKPSEKFLGSLVTDLQPAVYGQLRVPHSAFNMSPHVSHGSVVDSTRVADVVELPEGLALLDDFDLPSLDDLLQHPESSSDRDGCHKRRRKVEGDAASLDEQEDGGACSPGQMHNEGSRAGSPVGTGSEDEQKRQARMQRNRESAMQSRQRRKMQLEELERRNAELQTQNTHLTGLVAGLSAENAALRHQLAAVAIQRLPVTRPEPATGPGSRAKKVDTKKRARTAAGSTALLALFCFFLFMGPVPFWPGSNSVPAPINLVSPQNTYAALPSAARTGGRVLQSASDETFPETNWTTALVLRTNTQTKASALQRLKDLGPVTLYSDWGSEGGVAKVWENTGSVGIRSGRPLVPPMQCREVFSLDASQNVDAAAARRQLQNYLATMSSFRGRALAGGPLAMPPTSRHALDEDDLKHSNSPTKIGCEDSVDDVVVSIMLPAQQPEEGTGNKSFASLDEVYVVVVKPMKKYVTYACSLENPILV</sequence>
<dbReference type="SMART" id="SM00338">
    <property type="entry name" value="BRLZ"/>
    <property type="match status" value="1"/>
</dbReference>
<organism evidence="10 11">
    <name type="scientific">Coccomyxa subellipsoidea</name>
    <dbReference type="NCBI Taxonomy" id="248742"/>
    <lineage>
        <taxon>Eukaryota</taxon>
        <taxon>Viridiplantae</taxon>
        <taxon>Chlorophyta</taxon>
        <taxon>core chlorophytes</taxon>
        <taxon>Trebouxiophyceae</taxon>
        <taxon>Trebouxiophyceae incertae sedis</taxon>
        <taxon>Coccomyxaceae</taxon>
        <taxon>Coccomyxa</taxon>
    </lineage>
</organism>
<evidence type="ECO:0000256" key="4">
    <source>
        <dbReference type="ARBA" id="ARBA00023125"/>
    </source>
</evidence>
<evidence type="ECO:0000256" key="3">
    <source>
        <dbReference type="ARBA" id="ARBA00023015"/>
    </source>
</evidence>
<keyword evidence="8" id="KW-0812">Transmembrane</keyword>
<comment type="subcellular location">
    <subcellularLocation>
        <location evidence="1">Nucleus</location>
    </subcellularLocation>
</comment>
<keyword evidence="11" id="KW-1185">Reference proteome</keyword>
<evidence type="ECO:0000256" key="1">
    <source>
        <dbReference type="ARBA" id="ARBA00004123"/>
    </source>
</evidence>
<feature type="region of interest" description="Disordered" evidence="7">
    <location>
        <begin position="84"/>
        <end position="166"/>
    </location>
</feature>
<evidence type="ECO:0000256" key="7">
    <source>
        <dbReference type="SAM" id="MobiDB-lite"/>
    </source>
</evidence>
<gene>
    <name evidence="10" type="ORF">WJX75_002707</name>
</gene>
<evidence type="ECO:0000256" key="5">
    <source>
        <dbReference type="ARBA" id="ARBA00023163"/>
    </source>
</evidence>
<keyword evidence="8" id="KW-0472">Membrane</keyword>